<evidence type="ECO:0000256" key="1">
    <source>
        <dbReference type="SAM" id="SignalP"/>
    </source>
</evidence>
<keyword evidence="1" id="KW-0732">Signal</keyword>
<sequence length="243" mass="26924">MKSIKKLMAIAAIGIVAGIGLTTTADAAITSDVKEVDVEIKYGKSEVEFEYEVKSYGVQASYKNELTGERLSGNAARNKIEALMANVNIKTDSRETIAQAIASQISTQSYTKFEFETEYTNRQTIKFNLTGAVTTPPTTTPTAIKEFEVELKYGNKKVEIDYEVKNNSVKAKYYNQVTGEYLTGTQAQTKIESIMNGMDFKGASRTQIVSYITNALGTGSNYSKFEFEASYTNKAKIEFEIKK</sequence>
<evidence type="ECO:0000313" key="2">
    <source>
        <dbReference type="EMBL" id="MBP1043745.1"/>
    </source>
</evidence>
<feature type="chain" id="PRO_5037183989" evidence="1">
    <location>
        <begin position="28"/>
        <end position="243"/>
    </location>
</feature>
<feature type="signal peptide" evidence="1">
    <location>
        <begin position="1"/>
        <end position="27"/>
    </location>
</feature>
<name>A0A940P9Y6_9ENTE</name>
<keyword evidence="3" id="KW-1185">Reference proteome</keyword>
<protein>
    <submittedName>
        <fullName evidence="2">Uncharacterized protein</fullName>
    </submittedName>
</protein>
<dbReference type="AlphaFoldDB" id="A0A940P9Y6"/>
<dbReference type="Proteomes" id="UP000674938">
    <property type="component" value="Unassembled WGS sequence"/>
</dbReference>
<organism evidence="2 3">
    <name type="scientific">Vagococcus allomyrinae</name>
    <dbReference type="NCBI Taxonomy" id="2794353"/>
    <lineage>
        <taxon>Bacteria</taxon>
        <taxon>Bacillati</taxon>
        <taxon>Bacillota</taxon>
        <taxon>Bacilli</taxon>
        <taxon>Lactobacillales</taxon>
        <taxon>Enterococcaceae</taxon>
        <taxon>Vagococcus</taxon>
    </lineage>
</organism>
<dbReference type="Pfam" id="PF14039">
    <property type="entry name" value="YusW"/>
    <property type="match status" value="2"/>
</dbReference>
<reference evidence="2" key="1">
    <citation type="submission" date="2020-12" db="EMBL/GenBank/DDBJ databases">
        <title>Vagococcus allomyrinae sp. nov. and Enterococcus lavae sp. nov., isolated from the larvae of Allomyrina dichotoma.</title>
        <authorList>
            <person name="Lee S.D."/>
        </authorList>
    </citation>
    <scope>NUCLEOTIDE SEQUENCE</scope>
    <source>
        <strain evidence="2">BWB3-3</strain>
    </source>
</reference>
<gene>
    <name evidence="2" type="ORF">I6N95_22200</name>
</gene>
<proteinExistence type="predicted"/>
<dbReference type="RefSeq" id="WP_209531558.1">
    <property type="nucleotide sequence ID" value="NZ_JAEEGA010000019.1"/>
</dbReference>
<dbReference type="EMBL" id="JAEEGA010000019">
    <property type="protein sequence ID" value="MBP1043745.1"/>
    <property type="molecule type" value="Genomic_DNA"/>
</dbReference>
<comment type="caution">
    <text evidence="2">The sequence shown here is derived from an EMBL/GenBank/DDBJ whole genome shotgun (WGS) entry which is preliminary data.</text>
</comment>
<dbReference type="InterPro" id="IPR025623">
    <property type="entry name" value="YusW"/>
</dbReference>
<evidence type="ECO:0000313" key="3">
    <source>
        <dbReference type="Proteomes" id="UP000674938"/>
    </source>
</evidence>
<accession>A0A940P9Y6</accession>